<dbReference type="RefSeq" id="WP_145350788.1">
    <property type="nucleotide sequence ID" value="NZ_CP036262.1"/>
</dbReference>
<reference evidence="5 6" key="1">
    <citation type="submission" date="2019-02" db="EMBL/GenBank/DDBJ databases">
        <title>Deep-cultivation of Planctomycetes and their phenomic and genomic characterization uncovers novel biology.</title>
        <authorList>
            <person name="Wiegand S."/>
            <person name="Jogler M."/>
            <person name="Boedeker C."/>
            <person name="Pinto D."/>
            <person name="Vollmers J."/>
            <person name="Rivas-Marin E."/>
            <person name="Kohn T."/>
            <person name="Peeters S.H."/>
            <person name="Heuer A."/>
            <person name="Rast P."/>
            <person name="Oberbeckmann S."/>
            <person name="Bunk B."/>
            <person name="Jeske O."/>
            <person name="Meyerdierks A."/>
            <person name="Storesund J.E."/>
            <person name="Kallscheuer N."/>
            <person name="Luecker S."/>
            <person name="Lage O.M."/>
            <person name="Pohl T."/>
            <person name="Merkel B.J."/>
            <person name="Hornburger P."/>
            <person name="Mueller R.-W."/>
            <person name="Bruemmer F."/>
            <person name="Labrenz M."/>
            <person name="Spormann A.M."/>
            <person name="Op den Camp H."/>
            <person name="Overmann J."/>
            <person name="Amann R."/>
            <person name="Jetten M.S.M."/>
            <person name="Mascher T."/>
            <person name="Medema M.H."/>
            <person name="Devos D.P."/>
            <person name="Kaster A.-K."/>
            <person name="Ovreas L."/>
            <person name="Rohde M."/>
            <person name="Galperin M.Y."/>
            <person name="Jogler C."/>
        </authorList>
    </citation>
    <scope>NUCLEOTIDE SEQUENCE [LARGE SCALE GENOMIC DNA]</scope>
    <source>
        <strain evidence="5 6">FF011L</strain>
    </source>
</reference>
<dbReference type="Gene3D" id="1.10.10.10">
    <property type="entry name" value="Winged helix-like DNA-binding domain superfamily/Winged helix DNA-binding domain"/>
    <property type="match status" value="1"/>
</dbReference>
<dbReference type="SUPFAM" id="SSF46785">
    <property type="entry name" value="Winged helix' DNA-binding domain"/>
    <property type="match status" value="1"/>
</dbReference>
<dbReference type="EMBL" id="CP036262">
    <property type="protein sequence ID" value="QDS92551.1"/>
    <property type="molecule type" value="Genomic_DNA"/>
</dbReference>
<sequence>MYFSIDPSNGVPIYEQLVRQVKFAVADKVLVAGQMLPSVRNLAQELAINPNTISKAYAQLQAEQVLEPLRGRGLVVRPDAVNRCTKARHELLSVRLNAVLEECLHAGLSREEVTTMFEKALSALA</sequence>
<dbReference type="Proteomes" id="UP000320672">
    <property type="component" value="Chromosome"/>
</dbReference>
<gene>
    <name evidence="5" type="primary">ytrA_1</name>
    <name evidence="5" type="ORF">FF011L_12980</name>
</gene>
<dbReference type="KEGG" id="rml:FF011L_12980"/>
<keyword evidence="1" id="KW-0805">Transcription regulation</keyword>
<evidence type="ECO:0000259" key="4">
    <source>
        <dbReference type="PROSITE" id="PS50949"/>
    </source>
</evidence>
<keyword evidence="6" id="KW-1185">Reference proteome</keyword>
<organism evidence="5 6">
    <name type="scientific">Roseimaritima multifibrata</name>
    <dbReference type="NCBI Taxonomy" id="1930274"/>
    <lineage>
        <taxon>Bacteria</taxon>
        <taxon>Pseudomonadati</taxon>
        <taxon>Planctomycetota</taxon>
        <taxon>Planctomycetia</taxon>
        <taxon>Pirellulales</taxon>
        <taxon>Pirellulaceae</taxon>
        <taxon>Roseimaritima</taxon>
    </lineage>
</organism>
<dbReference type="SMART" id="SM00345">
    <property type="entry name" value="HTH_GNTR"/>
    <property type="match status" value="1"/>
</dbReference>
<proteinExistence type="predicted"/>
<protein>
    <submittedName>
        <fullName evidence="5">HTH-type transcriptional repressor YtrA</fullName>
    </submittedName>
</protein>
<feature type="domain" description="HTH gntR-type" evidence="4">
    <location>
        <begin position="11"/>
        <end position="79"/>
    </location>
</feature>
<keyword evidence="2" id="KW-0238">DNA-binding</keyword>
<dbReference type="Pfam" id="PF00392">
    <property type="entry name" value="GntR"/>
    <property type="match status" value="1"/>
</dbReference>
<dbReference type="PROSITE" id="PS50949">
    <property type="entry name" value="HTH_GNTR"/>
    <property type="match status" value="1"/>
</dbReference>
<accession>A0A517MCF1</accession>
<dbReference type="InterPro" id="IPR036390">
    <property type="entry name" value="WH_DNA-bd_sf"/>
</dbReference>
<dbReference type="CDD" id="cd07377">
    <property type="entry name" value="WHTH_GntR"/>
    <property type="match status" value="1"/>
</dbReference>
<name>A0A517MCF1_9BACT</name>
<dbReference type="GO" id="GO:0003677">
    <property type="term" value="F:DNA binding"/>
    <property type="evidence" value="ECO:0007669"/>
    <property type="project" value="UniProtKB-KW"/>
</dbReference>
<dbReference type="InterPro" id="IPR036388">
    <property type="entry name" value="WH-like_DNA-bd_sf"/>
</dbReference>
<evidence type="ECO:0000313" key="5">
    <source>
        <dbReference type="EMBL" id="QDS92551.1"/>
    </source>
</evidence>
<dbReference type="InterPro" id="IPR000524">
    <property type="entry name" value="Tscrpt_reg_HTH_GntR"/>
</dbReference>
<keyword evidence="3" id="KW-0804">Transcription</keyword>
<evidence type="ECO:0000256" key="2">
    <source>
        <dbReference type="ARBA" id="ARBA00023125"/>
    </source>
</evidence>
<dbReference type="PANTHER" id="PTHR38445">
    <property type="entry name" value="HTH-TYPE TRANSCRIPTIONAL REPRESSOR YTRA"/>
    <property type="match status" value="1"/>
</dbReference>
<evidence type="ECO:0000313" key="6">
    <source>
        <dbReference type="Proteomes" id="UP000320672"/>
    </source>
</evidence>
<evidence type="ECO:0000256" key="3">
    <source>
        <dbReference type="ARBA" id="ARBA00023163"/>
    </source>
</evidence>
<dbReference type="GO" id="GO:0003700">
    <property type="term" value="F:DNA-binding transcription factor activity"/>
    <property type="evidence" value="ECO:0007669"/>
    <property type="project" value="InterPro"/>
</dbReference>
<dbReference type="PANTHER" id="PTHR38445:SF7">
    <property type="entry name" value="GNTR-FAMILY TRANSCRIPTIONAL REGULATOR"/>
    <property type="match status" value="1"/>
</dbReference>
<dbReference type="OrthoDB" id="9801546at2"/>
<evidence type="ECO:0000256" key="1">
    <source>
        <dbReference type="ARBA" id="ARBA00023015"/>
    </source>
</evidence>
<dbReference type="AlphaFoldDB" id="A0A517MCF1"/>